<name>A0AAE6T851_9BACT</name>
<evidence type="ECO:0000313" key="1">
    <source>
        <dbReference type="EMBL" id="QHV61998.1"/>
    </source>
</evidence>
<gene>
    <name evidence="1" type="ORF">DMI76_00780</name>
</gene>
<sequence>MIIYVDVQTLALTTEGHVPLTDMALVRGDKIPLRIVLTDGPGQPADTQEAPVLAIKKSLGDDALVLAATGLERVEDALGAAYVGSLSVNTTQLADAMEGRDRIDLVGEVVLVAPDGAQRTSRLIRVTVRADLLAGDYAPPEDVLADWSALVAEALAAQLPDALQQAGMNVAPVTGSSVLSTGAAETPTTVACYAMEWGDELLAGQVPDHGRLRSVTMTYSGSSAPGSYWLRIWRLVADAYVVAGVSDPAPLPGNNEPITWRFVPGVPLSRGDKIIMEVCAGQDADHLTTHAMGVHGVMTPPKDGRGRADQVSHPVVITQYDVAPRMTATVDYDDGVSVGGVEVATVTQVQALGSDVRTASANSQAAAQSAAAARDQAQEAVAGLSITAGTITTGAPGSQAAVTLTPGSTPGSWQMDMTIPRGDVGAVDVAQPYVWQQPQTYDAMISANGGVNIPLAAGAAVDTASVNRAYALGMAQAAMMHQTRTYWITSSCTATNGVTINHVVPGCYCEARLGVNQHTSLTMRTTGVVGGSNYSKNLGYSLPIRVSGAGVGYWTKVSMIIGSGGEWTEYPDAGRDDYRFRPVAGSSPDISRLVDVTIYYNDGYKARVRELIGIGNPRQYIVRTTESAINYNSNTGLASAAYRLVISQSELSYTDALAASVWLIIGGAANDTVIKLADIRGWDTYHTSYAPTLYLDVQAGEYGEMVQMESPTIINGIGNNTYVRYGLEPYQRSWITTETEEPYTDPEQPTA</sequence>
<dbReference type="EMBL" id="CP029701">
    <property type="protein sequence ID" value="QHV61998.1"/>
    <property type="molecule type" value="Genomic_DNA"/>
</dbReference>
<organism evidence="1 2">
    <name type="scientific">Akkermansia massiliensis</name>
    <dbReference type="NCBI Taxonomy" id="2927224"/>
    <lineage>
        <taxon>Bacteria</taxon>
        <taxon>Pseudomonadati</taxon>
        <taxon>Verrucomicrobiota</taxon>
        <taxon>Verrucomicrobiia</taxon>
        <taxon>Verrucomicrobiales</taxon>
        <taxon>Akkermansiaceae</taxon>
        <taxon>Akkermansia</taxon>
    </lineage>
</organism>
<evidence type="ECO:0000313" key="2">
    <source>
        <dbReference type="Proteomes" id="UP000642553"/>
    </source>
</evidence>
<protein>
    <submittedName>
        <fullName evidence="1">Uncharacterized protein</fullName>
    </submittedName>
</protein>
<dbReference type="RefSeq" id="WP_205575879.1">
    <property type="nucleotide sequence ID" value="NZ_CP029701.1"/>
</dbReference>
<accession>A0AAE6T851</accession>
<reference evidence="1" key="1">
    <citation type="submission" date="2018-05" db="EMBL/GenBank/DDBJ databases">
        <title>Complete genome sequnece of Akkermansia muciniphila EB-AMDK-40.</title>
        <authorList>
            <person name="Nam Y.-D."/>
            <person name="Chung W.-H."/>
            <person name="Park Y.S."/>
            <person name="Kang J."/>
        </authorList>
    </citation>
    <scope>NUCLEOTIDE SEQUENCE</scope>
    <source>
        <strain evidence="1">EB-AMDK-40</strain>
    </source>
</reference>
<dbReference type="AlphaFoldDB" id="A0AAE6T851"/>
<dbReference type="Proteomes" id="UP000642553">
    <property type="component" value="Chromosome"/>
</dbReference>
<proteinExistence type="predicted"/>